<dbReference type="EMBL" id="JAEQND010000014">
    <property type="protein sequence ID" value="MBL0427934.1"/>
    <property type="molecule type" value="Genomic_DNA"/>
</dbReference>
<proteinExistence type="predicted"/>
<sequence>MQPATANSEWTTAADAWAAFVNQHPELGYRPGHWQFHNFLRNFRDRLRDQDAIRLAKGRHWIAHGVRFTEVAFACATGK</sequence>
<accession>A0ABS1JUN6</accession>
<gene>
    <name evidence="1" type="ORF">JI746_22700</name>
</gene>
<evidence type="ECO:0000313" key="1">
    <source>
        <dbReference type="EMBL" id="MBL0427934.1"/>
    </source>
</evidence>
<evidence type="ECO:0000313" key="2">
    <source>
        <dbReference type="Proteomes" id="UP000622707"/>
    </source>
</evidence>
<organism evidence="1 2">
    <name type="scientific">Ramlibacter alkalitolerans</name>
    <dbReference type="NCBI Taxonomy" id="2039631"/>
    <lineage>
        <taxon>Bacteria</taxon>
        <taxon>Pseudomonadati</taxon>
        <taxon>Pseudomonadota</taxon>
        <taxon>Betaproteobacteria</taxon>
        <taxon>Burkholderiales</taxon>
        <taxon>Comamonadaceae</taxon>
        <taxon>Ramlibacter</taxon>
    </lineage>
</organism>
<protein>
    <submittedName>
        <fullName evidence="1">Uncharacterized protein</fullName>
    </submittedName>
</protein>
<reference evidence="1 2" key="1">
    <citation type="journal article" date="2017" name="Int. J. Syst. Evol. Microbiol.">
        <title>Ramlibacter alkalitolerans sp. nov., alkali-tolerant bacterium isolated from soil of ginseng.</title>
        <authorList>
            <person name="Lee D.H."/>
            <person name="Cha C.J."/>
        </authorList>
    </citation>
    <scope>NUCLEOTIDE SEQUENCE [LARGE SCALE GENOMIC DNA]</scope>
    <source>
        <strain evidence="1 2">KACC 19305</strain>
    </source>
</reference>
<name>A0ABS1JUN6_9BURK</name>
<comment type="caution">
    <text evidence="1">The sequence shown here is derived from an EMBL/GenBank/DDBJ whole genome shotgun (WGS) entry which is preliminary data.</text>
</comment>
<keyword evidence="2" id="KW-1185">Reference proteome</keyword>
<dbReference type="RefSeq" id="WP_201692564.1">
    <property type="nucleotide sequence ID" value="NZ_JAEQND010000014.1"/>
</dbReference>
<dbReference type="Proteomes" id="UP000622707">
    <property type="component" value="Unassembled WGS sequence"/>
</dbReference>